<reference evidence="1 2" key="1">
    <citation type="journal article" date="2020" name="Arch. Microbiol.">
        <title>Bradyrhizobium campsiandrae sp. nov., a nitrogen-fixing bacterial strain isolated from a native leguminous tree from the Amazon adapted to flooded conditions.</title>
        <authorList>
            <person name="Cabral Michel D."/>
            <person name="Martins da Costa E."/>
            <person name="Azarias Guimaraes A."/>
            <person name="Soares de Carvalho T."/>
            <person name="Santos de Castro Caputo P."/>
            <person name="Willems A."/>
            <person name="de Souza Moreira F.M."/>
        </authorList>
    </citation>
    <scope>NUCLEOTIDE SEQUENCE [LARGE SCALE GENOMIC DNA]</scope>
    <source>
        <strain evidence="2">INPA 384B</strain>
    </source>
</reference>
<dbReference type="Proteomes" id="UP000639516">
    <property type="component" value="Unassembled WGS sequence"/>
</dbReference>
<keyword evidence="2" id="KW-1185">Reference proteome</keyword>
<gene>
    <name evidence="1" type="ORF">HA482_21860</name>
</gene>
<comment type="caution">
    <text evidence="1">The sequence shown here is derived from an EMBL/GenBank/DDBJ whole genome shotgun (WGS) entry which is preliminary data.</text>
</comment>
<protein>
    <recommendedName>
        <fullName evidence="3">C-type lectin domain-containing protein</fullName>
    </recommendedName>
</protein>
<dbReference type="EMBL" id="JAATTO010000031">
    <property type="protein sequence ID" value="MBC9980852.1"/>
    <property type="molecule type" value="Genomic_DNA"/>
</dbReference>
<accession>A0ABR7UBP2</accession>
<sequence>MTTVVTLDVFSGLPNPSLQLSDVDERELHDRLAVATTMTHERPSGVVGGLGYRGFLISSHDPTMTAAGTLRVHEGLVDRGISLANVVDNTEIERFLLGKFKPRLGQDVHDHVHAGIASVTQFGAAAAPAACPQCDAADAPVYNPAPWNNPTVQPHNNCYNYANDQITNTFAQPGRAHGQQATVMDCAHVQAGAVADGLAVAAHGFGGPLAPGQGWYVALVIWPGADYHWYRQDKNGCWSHKPGQTAARNVDNAGHTISDPNRCNRGPYTIFCDYMVTKRGLSIA</sequence>
<name>A0ABR7UBP2_9BRAD</name>
<dbReference type="RefSeq" id="WP_188100879.1">
    <property type="nucleotide sequence ID" value="NZ_JAANIH010000019.1"/>
</dbReference>
<evidence type="ECO:0000313" key="1">
    <source>
        <dbReference type="EMBL" id="MBC9980852.1"/>
    </source>
</evidence>
<proteinExistence type="predicted"/>
<evidence type="ECO:0000313" key="2">
    <source>
        <dbReference type="Proteomes" id="UP000639516"/>
    </source>
</evidence>
<organism evidence="1 2">
    <name type="scientific">Bradyrhizobium campsiandrae</name>
    <dbReference type="NCBI Taxonomy" id="1729892"/>
    <lineage>
        <taxon>Bacteria</taxon>
        <taxon>Pseudomonadati</taxon>
        <taxon>Pseudomonadota</taxon>
        <taxon>Alphaproteobacteria</taxon>
        <taxon>Hyphomicrobiales</taxon>
        <taxon>Nitrobacteraceae</taxon>
        <taxon>Bradyrhizobium</taxon>
    </lineage>
</organism>
<evidence type="ECO:0008006" key="3">
    <source>
        <dbReference type="Google" id="ProtNLM"/>
    </source>
</evidence>